<proteinExistence type="predicted"/>
<comment type="caution">
    <text evidence="3">The sequence shown here is derived from an EMBL/GenBank/DDBJ whole genome shotgun (WGS) entry which is preliminary data.</text>
</comment>
<gene>
    <name evidence="3" type="ORF">G6011_08059</name>
</gene>
<dbReference type="Proteomes" id="UP001199106">
    <property type="component" value="Unassembled WGS sequence"/>
</dbReference>
<feature type="coiled-coil region" evidence="1">
    <location>
        <begin position="793"/>
        <end position="834"/>
    </location>
</feature>
<feature type="region of interest" description="Disordered" evidence="2">
    <location>
        <begin position="540"/>
        <end position="563"/>
    </location>
</feature>
<evidence type="ECO:0000313" key="3">
    <source>
        <dbReference type="EMBL" id="KAG9185515.1"/>
    </source>
</evidence>
<evidence type="ECO:0000256" key="1">
    <source>
        <dbReference type="SAM" id="Coils"/>
    </source>
</evidence>
<feature type="region of interest" description="Disordered" evidence="2">
    <location>
        <begin position="424"/>
        <end position="464"/>
    </location>
</feature>
<dbReference type="AlphaFoldDB" id="A0AAD4F8Y8"/>
<protein>
    <submittedName>
        <fullName evidence="3">Uncharacterized protein</fullName>
    </submittedName>
</protein>
<feature type="compositionally biased region" description="Low complexity" evidence="2">
    <location>
        <begin position="424"/>
        <end position="439"/>
    </location>
</feature>
<feature type="region of interest" description="Disordered" evidence="2">
    <location>
        <begin position="482"/>
        <end position="513"/>
    </location>
</feature>
<evidence type="ECO:0000256" key="2">
    <source>
        <dbReference type="SAM" id="MobiDB-lite"/>
    </source>
</evidence>
<name>A0AAD4F8Y8_9PLEO</name>
<dbReference type="EMBL" id="JAANER010000011">
    <property type="protein sequence ID" value="KAG9185515.1"/>
    <property type="molecule type" value="Genomic_DNA"/>
</dbReference>
<accession>A0AAD4F8Y8</accession>
<feature type="compositionally biased region" description="Polar residues" evidence="2">
    <location>
        <begin position="403"/>
        <end position="413"/>
    </location>
</feature>
<reference evidence="3" key="1">
    <citation type="submission" date="2021-07" db="EMBL/GenBank/DDBJ databases">
        <title>Genome Resource of American Ginseng Black Spot Pathogen Alternaria panax.</title>
        <authorList>
            <person name="Qiu C."/>
            <person name="Wang W."/>
            <person name="Liu Z."/>
        </authorList>
    </citation>
    <scope>NUCLEOTIDE SEQUENCE</scope>
    <source>
        <strain evidence="3">BNCC115425</strain>
    </source>
</reference>
<keyword evidence="1" id="KW-0175">Coiled coil</keyword>
<evidence type="ECO:0000313" key="4">
    <source>
        <dbReference type="Proteomes" id="UP001199106"/>
    </source>
</evidence>
<keyword evidence="4" id="KW-1185">Reference proteome</keyword>
<feature type="compositionally biased region" description="Low complexity" evidence="2">
    <location>
        <begin position="484"/>
        <end position="495"/>
    </location>
</feature>
<feature type="compositionally biased region" description="Polar residues" evidence="2">
    <location>
        <begin position="449"/>
        <end position="464"/>
    </location>
</feature>
<organism evidence="3 4">
    <name type="scientific">Alternaria panax</name>
    <dbReference type="NCBI Taxonomy" id="48097"/>
    <lineage>
        <taxon>Eukaryota</taxon>
        <taxon>Fungi</taxon>
        <taxon>Dikarya</taxon>
        <taxon>Ascomycota</taxon>
        <taxon>Pezizomycotina</taxon>
        <taxon>Dothideomycetes</taxon>
        <taxon>Pleosporomycetidae</taxon>
        <taxon>Pleosporales</taxon>
        <taxon>Pleosporineae</taxon>
        <taxon>Pleosporaceae</taxon>
        <taxon>Alternaria</taxon>
        <taxon>Alternaria sect. Panax</taxon>
    </lineage>
</organism>
<feature type="region of interest" description="Disordered" evidence="2">
    <location>
        <begin position="398"/>
        <end position="417"/>
    </location>
</feature>
<sequence>MRHSKDTTRSGLGAFVARRTAPNAAENITLRRFRGRINAVAAAKGFWSRVFKNEKRSNDTDPSVSRIVPSINSALGVQTQMMNPISAPAREVNAVVEDWDVGLLPSSFPSDETLQSSFAGSFDMVAIEDATMLPLPLQSAEEVRQLEAESPSSIATDCSTATGTDPFLELISYPDTTAITMVTRSLSLFPRTHPTRALSPDGISAPIETRRSLDALAVGSRSGSELAYQPHSEIELLVNSIERFRFTTLVNTTVIDSVKNTRAKIIMTSSNLHSIGWDMKRLLVIWGRITLNAPDVSVLRVLQPWTRVPKEHVAKACRLMQRGLQTYRNWEAISNNAFVEAEEHSSISDKWWAMHHKKFKELDFVSNLDLDGAFAQVKLIVEKYLGFEKEVAIMRKPARPGGVTNTTGSSTAVSIVDRTVPSSDAGSVVESASSSSSESQRPIPASPTKDWSATFSQASCTSGSQPTSSLVSQYLEFRQPWAPSPSSSIPSSPKSLVNEDESPRYPKFHPPSLPLPLVAGQSSLKFPIKDGSRFPKIQQVSKPHPVASGPSTPQSPVKDVKRPAQTAANVPNYLRPTKASTRAIEPAGIVPSYMRPTKATRGAYTPPVKPAVKATLAPQSKRLEIAIHGKKAKRVPAEISARLMEVTPSSVPVEPAPPVPPKSARRMTPKDLPKLEMVGRSDYIHNPHVFKGTAPRSPPPLWNSSPPIYTSTRVLLRIGGLDPPRVLTTNSRGDGHGIDGEVKLDEETSCAPMLPPIEKQTDGPVEVESDETIKTIETARNFDEIRAKIFEMKMKLQAMKAKARDAVAEAKAEIEAAETQLTRAVDEQMRARKDDNCNLSVAVVERAEALDVDLPQAAASERPEATKYVDAEPRMPIIRQWEAEYDDITEDDDKDEDMWYDVSEVSVEDECP</sequence>